<dbReference type="SUPFAM" id="SSF56801">
    <property type="entry name" value="Acetyl-CoA synthetase-like"/>
    <property type="match status" value="1"/>
</dbReference>
<keyword evidence="4" id="KW-1185">Reference proteome</keyword>
<dbReference type="Pfam" id="PF00501">
    <property type="entry name" value="AMP-binding"/>
    <property type="match status" value="1"/>
</dbReference>
<dbReference type="PANTHER" id="PTHR43201:SF32">
    <property type="entry name" value="2-SUCCINYLBENZOATE--COA LIGASE, CHLOROPLASTIC_PEROXISOMAL"/>
    <property type="match status" value="1"/>
</dbReference>
<dbReference type="RefSeq" id="WP_190438840.1">
    <property type="nucleotide sequence ID" value="NZ_JAMPKM010000003.1"/>
</dbReference>
<protein>
    <submittedName>
        <fullName evidence="3">2-succinylbenzoate--CoA ligase</fullName>
    </submittedName>
</protein>
<evidence type="ECO:0000259" key="1">
    <source>
        <dbReference type="Pfam" id="PF00501"/>
    </source>
</evidence>
<dbReference type="InterPro" id="IPR045851">
    <property type="entry name" value="AMP-bd_C_sf"/>
</dbReference>
<dbReference type="Pfam" id="PF13193">
    <property type="entry name" value="AMP-binding_C"/>
    <property type="match status" value="1"/>
</dbReference>
<organism evidence="3 4">
    <name type="scientific">Trichocoleus desertorum GB2-A4</name>
    <dbReference type="NCBI Taxonomy" id="2933944"/>
    <lineage>
        <taxon>Bacteria</taxon>
        <taxon>Bacillati</taxon>
        <taxon>Cyanobacteriota</taxon>
        <taxon>Cyanophyceae</taxon>
        <taxon>Leptolyngbyales</taxon>
        <taxon>Trichocoleusaceae</taxon>
        <taxon>Trichocoleus</taxon>
    </lineage>
</organism>
<dbReference type="Proteomes" id="UP001464891">
    <property type="component" value="Unassembled WGS sequence"/>
</dbReference>
<proteinExistence type="predicted"/>
<dbReference type="InterPro" id="IPR000873">
    <property type="entry name" value="AMP-dep_synth/lig_dom"/>
</dbReference>
<dbReference type="InterPro" id="IPR042099">
    <property type="entry name" value="ANL_N_sf"/>
</dbReference>
<dbReference type="Gene3D" id="3.40.50.12780">
    <property type="entry name" value="N-terminal domain of ligase-like"/>
    <property type="match status" value="1"/>
</dbReference>
<accession>A0ABV0J4S6</accession>
<gene>
    <name evidence="3" type="ORF">NC998_06690</name>
</gene>
<dbReference type="PANTHER" id="PTHR43201">
    <property type="entry name" value="ACYL-COA SYNTHETASE"/>
    <property type="match status" value="1"/>
</dbReference>
<sequence>MEQPLASGLLLQHLQARSQTDWLIGVDQVKLTDLAQHLFQELTQLIHQGTTPKIFLAERSPERFLAGFLAACAAQCPVFLCNPCWVQAEWQQVLDLVTPDLIWGDCDSLALPSNTLAPSVLEDFAQVPPKCGGLGRPGSDHSGWIMIPTGGSSGRIRFAIHTWSTLLASVRGCQQYFEVQKINSYCVLPIYHVSGLMQFLRSFVSDGKLVVQPFKQLEAGDYSSIDLTQFFISLVPTQLQRLLERQESSHWLAQFHTVLLGGAPAWNDLLEAARRDRIRLAPTYGMTETASQIATLHPKDFLAGHQNSGRVLPHGNVSIHSESGELLLPGQVGHIRIQAESLTLGYYPQLFEQPQFQPDDLGYLDQQGYLHIIGRSSHKIITGGENVFPAEVEAAIRATNLVTDVCVIGLPNAHWGQVVTALYVPACQTTSTNLSDRLQARLSKFKQPKYWISVEHLPRNLQGKVNYEQAQAIALKWFQNRSTA</sequence>
<reference evidence="3 4" key="1">
    <citation type="submission" date="2022-04" db="EMBL/GenBank/DDBJ databases">
        <title>Positive selection, recombination, and allopatry shape intraspecific diversity of widespread and dominant cyanobacteria.</title>
        <authorList>
            <person name="Wei J."/>
            <person name="Shu W."/>
            <person name="Hu C."/>
        </authorList>
    </citation>
    <scope>NUCLEOTIDE SEQUENCE [LARGE SCALE GENOMIC DNA]</scope>
    <source>
        <strain evidence="3 4">GB2-A4</strain>
    </source>
</reference>
<dbReference type="NCBIfam" id="NF005662">
    <property type="entry name" value="PRK07445.1-4"/>
    <property type="match status" value="1"/>
</dbReference>
<evidence type="ECO:0000313" key="4">
    <source>
        <dbReference type="Proteomes" id="UP001464891"/>
    </source>
</evidence>
<evidence type="ECO:0000259" key="2">
    <source>
        <dbReference type="Pfam" id="PF13193"/>
    </source>
</evidence>
<dbReference type="EMBL" id="JAMPKM010000003">
    <property type="protein sequence ID" value="MEP0816778.1"/>
    <property type="molecule type" value="Genomic_DNA"/>
</dbReference>
<feature type="domain" description="AMP-binding enzyme C-terminal" evidence="2">
    <location>
        <begin position="391"/>
        <end position="464"/>
    </location>
</feature>
<dbReference type="GO" id="GO:0016874">
    <property type="term" value="F:ligase activity"/>
    <property type="evidence" value="ECO:0007669"/>
    <property type="project" value="UniProtKB-KW"/>
</dbReference>
<evidence type="ECO:0000313" key="3">
    <source>
        <dbReference type="EMBL" id="MEP0816778.1"/>
    </source>
</evidence>
<keyword evidence="3" id="KW-0436">Ligase</keyword>
<feature type="domain" description="AMP-dependent synthetase/ligase" evidence="1">
    <location>
        <begin position="56"/>
        <end position="347"/>
    </location>
</feature>
<dbReference type="Gene3D" id="3.30.300.30">
    <property type="match status" value="1"/>
</dbReference>
<dbReference type="InterPro" id="IPR025110">
    <property type="entry name" value="AMP-bd_C"/>
</dbReference>
<name>A0ABV0J4S6_9CYAN</name>
<comment type="caution">
    <text evidence="3">The sequence shown here is derived from an EMBL/GenBank/DDBJ whole genome shotgun (WGS) entry which is preliminary data.</text>
</comment>